<evidence type="ECO:0000256" key="2">
    <source>
        <dbReference type="SAM" id="Phobius"/>
    </source>
</evidence>
<feature type="transmembrane region" description="Helical" evidence="2">
    <location>
        <begin position="12"/>
        <end position="30"/>
    </location>
</feature>
<dbReference type="GO" id="GO:0005737">
    <property type="term" value="C:cytoplasm"/>
    <property type="evidence" value="ECO:0007669"/>
    <property type="project" value="TreeGrafter"/>
</dbReference>
<protein>
    <recommendedName>
        <fullName evidence="3">CS domain-containing protein</fullName>
    </recommendedName>
</protein>
<accession>A0AAW1P4V4</accession>
<dbReference type="PANTHER" id="PTHR12356">
    <property type="entry name" value="NUCLEAR MOVEMENT PROTEIN NUDC"/>
    <property type="match status" value="1"/>
</dbReference>
<keyword evidence="2" id="KW-1133">Transmembrane helix</keyword>
<dbReference type="InterPro" id="IPR007052">
    <property type="entry name" value="CS_dom"/>
</dbReference>
<dbReference type="PROSITE" id="PS51203">
    <property type="entry name" value="CS"/>
    <property type="match status" value="1"/>
</dbReference>
<dbReference type="EMBL" id="JALJOR010000021">
    <property type="protein sequence ID" value="KAK9803382.1"/>
    <property type="molecule type" value="Genomic_DNA"/>
</dbReference>
<dbReference type="Pfam" id="PF04969">
    <property type="entry name" value="CS"/>
    <property type="match status" value="1"/>
</dbReference>
<dbReference type="GO" id="GO:0051082">
    <property type="term" value="F:unfolded protein binding"/>
    <property type="evidence" value="ECO:0007669"/>
    <property type="project" value="TreeGrafter"/>
</dbReference>
<dbReference type="InterPro" id="IPR037898">
    <property type="entry name" value="NudC_fam"/>
</dbReference>
<keyword evidence="5" id="KW-1185">Reference proteome</keyword>
<dbReference type="Proteomes" id="UP001489004">
    <property type="component" value="Unassembled WGS sequence"/>
</dbReference>
<dbReference type="Gene3D" id="2.60.40.790">
    <property type="match status" value="1"/>
</dbReference>
<evidence type="ECO:0000313" key="5">
    <source>
        <dbReference type="Proteomes" id="UP001489004"/>
    </source>
</evidence>
<gene>
    <name evidence="4" type="ORF">WJX72_003143</name>
</gene>
<organism evidence="4 5">
    <name type="scientific">[Myrmecia] bisecta</name>
    <dbReference type="NCBI Taxonomy" id="41462"/>
    <lineage>
        <taxon>Eukaryota</taxon>
        <taxon>Viridiplantae</taxon>
        <taxon>Chlorophyta</taxon>
        <taxon>core chlorophytes</taxon>
        <taxon>Trebouxiophyceae</taxon>
        <taxon>Trebouxiales</taxon>
        <taxon>Trebouxiaceae</taxon>
        <taxon>Myrmecia</taxon>
    </lineage>
</organism>
<proteinExistence type="predicted"/>
<evidence type="ECO:0000259" key="3">
    <source>
        <dbReference type="PROSITE" id="PS51203"/>
    </source>
</evidence>
<keyword evidence="2" id="KW-0472">Membrane</keyword>
<name>A0AAW1P4V4_9CHLO</name>
<reference evidence="4 5" key="1">
    <citation type="journal article" date="2024" name="Nat. Commun.">
        <title>Phylogenomics reveals the evolutionary origins of lichenization in chlorophyte algae.</title>
        <authorList>
            <person name="Puginier C."/>
            <person name="Libourel C."/>
            <person name="Otte J."/>
            <person name="Skaloud P."/>
            <person name="Haon M."/>
            <person name="Grisel S."/>
            <person name="Petersen M."/>
            <person name="Berrin J.G."/>
            <person name="Delaux P.M."/>
            <person name="Dal Grande F."/>
            <person name="Keller J."/>
        </authorList>
    </citation>
    <scope>NUCLEOTIDE SEQUENCE [LARGE SCALE GENOMIC DNA]</scope>
    <source>
        <strain evidence="4 5">SAG 2043</strain>
    </source>
</reference>
<feature type="region of interest" description="Disordered" evidence="1">
    <location>
        <begin position="76"/>
        <end position="100"/>
    </location>
</feature>
<dbReference type="SUPFAM" id="SSF49764">
    <property type="entry name" value="HSP20-like chaperones"/>
    <property type="match status" value="1"/>
</dbReference>
<dbReference type="AlphaFoldDB" id="A0AAW1P4V4"/>
<evidence type="ECO:0000313" key="4">
    <source>
        <dbReference type="EMBL" id="KAK9803382.1"/>
    </source>
</evidence>
<dbReference type="InterPro" id="IPR008978">
    <property type="entry name" value="HSP20-like_chaperone"/>
</dbReference>
<dbReference type="CDD" id="cd06467">
    <property type="entry name" value="p23_NUDC_like"/>
    <property type="match status" value="1"/>
</dbReference>
<keyword evidence="2" id="KW-0812">Transmembrane</keyword>
<feature type="domain" description="CS" evidence="3">
    <location>
        <begin position="101"/>
        <end position="195"/>
    </location>
</feature>
<evidence type="ECO:0000256" key="1">
    <source>
        <dbReference type="SAM" id="MobiDB-lite"/>
    </source>
</evidence>
<dbReference type="GO" id="GO:0006457">
    <property type="term" value="P:protein folding"/>
    <property type="evidence" value="ECO:0007669"/>
    <property type="project" value="TreeGrafter"/>
</dbReference>
<sequence>MNMPSLGDQGKVVAVIGGVALGSAALAYFWSRGQDAGRKLHRKQHRKQQQKEQEALDVQMQPLDSHQHRLHTRYRRVCSHGGPGGSDPAYTHQQNDQQPPGAAIQYDWTQTPDEVVVILQAPPTVKSHDVHCRITAHKLHLNIKDQIVLDGPLFEAVRPDDCNWEFDGYGQGRRLTVTLVKAHNQHEQQLWTSVLKVG</sequence>
<comment type="caution">
    <text evidence="4">The sequence shown here is derived from an EMBL/GenBank/DDBJ whole genome shotgun (WGS) entry which is preliminary data.</text>
</comment>